<dbReference type="Pfam" id="PF14009">
    <property type="entry name" value="PADRE"/>
    <property type="match status" value="1"/>
</dbReference>
<comment type="caution">
    <text evidence="1">The sequence shown here is derived from an EMBL/GenBank/DDBJ whole genome shotgun (WGS) entry which is preliminary data.</text>
</comment>
<dbReference type="OrthoDB" id="1908589at2759"/>
<organism evidence="1 2">
    <name type="scientific">Trema orientale</name>
    <name type="common">Charcoal tree</name>
    <name type="synonym">Celtis orientalis</name>
    <dbReference type="NCBI Taxonomy" id="63057"/>
    <lineage>
        <taxon>Eukaryota</taxon>
        <taxon>Viridiplantae</taxon>
        <taxon>Streptophyta</taxon>
        <taxon>Embryophyta</taxon>
        <taxon>Tracheophyta</taxon>
        <taxon>Spermatophyta</taxon>
        <taxon>Magnoliopsida</taxon>
        <taxon>eudicotyledons</taxon>
        <taxon>Gunneridae</taxon>
        <taxon>Pentapetalae</taxon>
        <taxon>rosids</taxon>
        <taxon>fabids</taxon>
        <taxon>Rosales</taxon>
        <taxon>Cannabaceae</taxon>
        <taxon>Trema</taxon>
    </lineage>
</organism>
<keyword evidence="2" id="KW-1185">Reference proteome</keyword>
<reference evidence="2" key="1">
    <citation type="submission" date="2016-06" db="EMBL/GenBank/DDBJ databases">
        <title>Parallel loss of symbiosis genes in relatives of nitrogen-fixing non-legume Parasponia.</title>
        <authorList>
            <person name="Van Velzen R."/>
            <person name="Holmer R."/>
            <person name="Bu F."/>
            <person name="Rutten L."/>
            <person name="Van Zeijl A."/>
            <person name="Liu W."/>
            <person name="Santuari L."/>
            <person name="Cao Q."/>
            <person name="Sharma T."/>
            <person name="Shen D."/>
            <person name="Roswanjaya Y."/>
            <person name="Wardhani T."/>
            <person name="Kalhor M.S."/>
            <person name="Jansen J."/>
            <person name="Van den Hoogen J."/>
            <person name="Gungor B."/>
            <person name="Hartog M."/>
            <person name="Hontelez J."/>
            <person name="Verver J."/>
            <person name="Yang W.-C."/>
            <person name="Schijlen E."/>
            <person name="Repin R."/>
            <person name="Schilthuizen M."/>
            <person name="Schranz E."/>
            <person name="Heidstra R."/>
            <person name="Miyata K."/>
            <person name="Fedorova E."/>
            <person name="Kohlen W."/>
            <person name="Bisseling T."/>
            <person name="Smit S."/>
            <person name="Geurts R."/>
        </authorList>
    </citation>
    <scope>NUCLEOTIDE SEQUENCE [LARGE SCALE GENOMIC DNA]</scope>
    <source>
        <strain evidence="2">cv. RG33-2</strain>
    </source>
</reference>
<sequence length="144" mass="15469">MDGKILTFTAPTLVKDVLVTVSGGGGGFSIGLLKEASSERLPVDYELKLGKVYYVLPSLATATESFSTNPSGVSSMVASKHEAGSGIKRVKIVITKQQLKELLTKQISMEEVLLGLESKRAKWTSADSAPNWKPNLESIPEELC</sequence>
<dbReference type="EMBL" id="JXTC01000221">
    <property type="protein sequence ID" value="PON81194.1"/>
    <property type="molecule type" value="Genomic_DNA"/>
</dbReference>
<dbReference type="InParanoid" id="A0A2P5E6M3"/>
<accession>A0A2P5E6M3</accession>
<dbReference type="InterPro" id="IPR025322">
    <property type="entry name" value="PADRE_dom"/>
</dbReference>
<dbReference type="PANTHER" id="PTHR33148">
    <property type="entry name" value="PLASTID MOVEMENT IMPAIRED PROTEIN-RELATED"/>
    <property type="match status" value="1"/>
</dbReference>
<dbReference type="Proteomes" id="UP000237000">
    <property type="component" value="Unassembled WGS sequence"/>
</dbReference>
<evidence type="ECO:0000313" key="1">
    <source>
        <dbReference type="EMBL" id="PON81194.1"/>
    </source>
</evidence>
<proteinExistence type="predicted"/>
<name>A0A2P5E6M3_TREOI</name>
<dbReference type="PANTHER" id="PTHR33148:SF2">
    <property type="entry name" value="DUF4228 DOMAIN-CONTAINING PROTEIN"/>
    <property type="match status" value="1"/>
</dbReference>
<protein>
    <submittedName>
        <fullName evidence="1">Uncharacterized protein</fullName>
    </submittedName>
</protein>
<dbReference type="AlphaFoldDB" id="A0A2P5E6M3"/>
<gene>
    <name evidence="1" type="ORF">TorRG33x02_229340</name>
</gene>
<evidence type="ECO:0000313" key="2">
    <source>
        <dbReference type="Proteomes" id="UP000237000"/>
    </source>
</evidence>